<name>A0A2U3Q779_9BRAD</name>
<protein>
    <submittedName>
        <fullName evidence="1">ABC transporter substrate-binding protein</fullName>
    </submittedName>
</protein>
<dbReference type="RefSeq" id="WP_160118864.1">
    <property type="nucleotide sequence ID" value="NZ_JAGIKT010000080.1"/>
</dbReference>
<dbReference type="PANTHER" id="PTHR35271:SF1">
    <property type="entry name" value="ABC TRANSPORTER, SUBSTRATE-BINDING LIPOPROTEIN"/>
    <property type="match status" value="1"/>
</dbReference>
<dbReference type="Proteomes" id="UP000669317">
    <property type="component" value="Unassembled WGS sequence"/>
</dbReference>
<dbReference type="Pfam" id="PF04392">
    <property type="entry name" value="ABC_sub_bind"/>
    <property type="match status" value="1"/>
</dbReference>
<evidence type="ECO:0000313" key="2">
    <source>
        <dbReference type="EMBL" id="SPP97196.1"/>
    </source>
</evidence>
<reference evidence="2 3" key="1">
    <citation type="submission" date="2018-03" db="EMBL/GenBank/DDBJ databases">
        <authorList>
            <person name="Gully D."/>
        </authorList>
    </citation>
    <scope>NUCLEOTIDE SEQUENCE [LARGE SCALE GENOMIC DNA]</scope>
    <source>
        <strain evidence="2">ORS3257</strain>
    </source>
</reference>
<accession>A0A2U3Q779</accession>
<reference evidence="1 4" key="2">
    <citation type="submission" date="2021-03" db="EMBL/GenBank/DDBJ databases">
        <title>Genome Sequence of Bradyrhizobium vignae strain ISRA400.</title>
        <authorList>
            <person name="Tisa L.S."/>
            <person name="Svistoonoff S."/>
            <person name="Hocher V."/>
            <person name="Fall S."/>
            <person name="Zaiya A."/>
            <person name="Naing D."/>
            <person name="Niang N."/>
            <person name="Diouf A."/>
            <person name="Dasylva M.C."/>
            <person name="Toure O."/>
            <person name="Gueye M."/>
            <person name="Gully D."/>
            <person name="Tisseyre P."/>
            <person name="Simpson S."/>
            <person name="Morris K."/>
            <person name="Thomas W.K."/>
        </authorList>
    </citation>
    <scope>NUCLEOTIDE SEQUENCE [LARGE SCALE GENOMIC DNA]</scope>
    <source>
        <strain evidence="1 4">ISRA400</strain>
    </source>
</reference>
<dbReference type="EMBL" id="LS398110">
    <property type="protein sequence ID" value="SPP97196.1"/>
    <property type="molecule type" value="Genomic_DNA"/>
</dbReference>
<dbReference type="AlphaFoldDB" id="A0A2U3Q779"/>
<dbReference type="Gene3D" id="3.40.50.2300">
    <property type="match status" value="2"/>
</dbReference>
<organism evidence="2 3">
    <name type="scientific">Bradyrhizobium vignae</name>
    <dbReference type="NCBI Taxonomy" id="1549949"/>
    <lineage>
        <taxon>Bacteria</taxon>
        <taxon>Pseudomonadati</taxon>
        <taxon>Pseudomonadota</taxon>
        <taxon>Alphaproteobacteria</taxon>
        <taxon>Hyphomicrobiales</taxon>
        <taxon>Nitrobacteraceae</taxon>
        <taxon>Bradyrhizobium</taxon>
    </lineage>
</organism>
<dbReference type="KEGG" id="bvz:BRAD3257_6298"/>
<dbReference type="EMBL" id="JAGIKT010000080">
    <property type="protein sequence ID" value="MBP0115318.1"/>
    <property type="molecule type" value="Genomic_DNA"/>
</dbReference>
<dbReference type="InterPro" id="IPR007487">
    <property type="entry name" value="ABC_transpt-TYRBP-like"/>
</dbReference>
<dbReference type="CDD" id="cd06325">
    <property type="entry name" value="PBP1_ABC_unchar_transporter"/>
    <property type="match status" value="1"/>
</dbReference>
<evidence type="ECO:0000313" key="3">
    <source>
        <dbReference type="Proteomes" id="UP000246085"/>
    </source>
</evidence>
<dbReference type="PANTHER" id="PTHR35271">
    <property type="entry name" value="ABC TRANSPORTER, SUBSTRATE-BINDING LIPOPROTEIN-RELATED"/>
    <property type="match status" value="1"/>
</dbReference>
<gene>
    <name evidence="2" type="ORF">BRAD3257_6298</name>
    <name evidence="1" type="ORF">JWS04_30490</name>
</gene>
<evidence type="ECO:0000313" key="4">
    <source>
        <dbReference type="Proteomes" id="UP000669317"/>
    </source>
</evidence>
<sequence length="287" mass="30932">MTDTSGLGKILLRGLAQRGYVVGQNLTYLARSSMGDNTRIPELLRELKASGVDAIVVVGFPSALAAKSLGVPIIGALGLGDPVETRLIDSLAHPGGNITGISDVASALTTKRLSLLKELSPNLRKVAMLWNKDDLGMTLRYGASAKVALSLGISVQPVGVRERDDFKDAFELMNSDMPDAILMVADALTNLNRKRVFEFAIAMKLPAIYEYDFIVRDGGLMSYGPDLTESFERTAALVARVFEGAKPADLPFEQPTRYPFFLNLKTAGSMGLQIPPTMLALADEVIE</sequence>
<evidence type="ECO:0000313" key="1">
    <source>
        <dbReference type="EMBL" id="MBP0115318.1"/>
    </source>
</evidence>
<dbReference type="Proteomes" id="UP000246085">
    <property type="component" value="Chromosome BRAD3257"/>
</dbReference>
<proteinExistence type="predicted"/>
<keyword evidence="4" id="KW-1185">Reference proteome</keyword>